<dbReference type="CDD" id="cd07324">
    <property type="entry name" value="M48C_Oma1-like"/>
    <property type="match status" value="1"/>
</dbReference>
<dbReference type="EC" id="3.4.-.-" evidence="8"/>
<feature type="active site" evidence="8">
    <location>
        <position position="130"/>
    </location>
</feature>
<evidence type="ECO:0000256" key="4">
    <source>
        <dbReference type="ARBA" id="ARBA00022764"/>
    </source>
</evidence>
<dbReference type="PANTHER" id="PTHR22726">
    <property type="entry name" value="METALLOENDOPEPTIDASE OMA1"/>
    <property type="match status" value="1"/>
</dbReference>
<evidence type="ECO:0000313" key="10">
    <source>
        <dbReference type="EMBL" id="PPU93422.1"/>
    </source>
</evidence>
<comment type="subcellular location">
    <subcellularLocation>
        <location evidence="8">Periplasm</location>
    </subcellularLocation>
</comment>
<keyword evidence="6 8" id="KW-0862">Zinc</keyword>
<accession>A0A2S7ENR7</accession>
<feature type="signal peptide" evidence="8">
    <location>
        <begin position="1"/>
        <end position="21"/>
    </location>
</feature>
<organism evidence="10 11">
    <name type="scientific">Xanthomonas populi</name>
    <dbReference type="NCBI Taxonomy" id="53414"/>
    <lineage>
        <taxon>Bacteria</taxon>
        <taxon>Pseudomonadati</taxon>
        <taxon>Pseudomonadota</taxon>
        <taxon>Gammaproteobacteria</taxon>
        <taxon>Lysobacterales</taxon>
        <taxon>Lysobacteraceae</taxon>
        <taxon>Xanthomonas</taxon>
    </lineage>
</organism>
<dbReference type="InterPro" id="IPR051156">
    <property type="entry name" value="Mito/Outer_Membr_Metalloprot"/>
</dbReference>
<dbReference type="InterPro" id="IPR011990">
    <property type="entry name" value="TPR-like_helical_dom_sf"/>
</dbReference>
<evidence type="ECO:0000256" key="6">
    <source>
        <dbReference type="ARBA" id="ARBA00022833"/>
    </source>
</evidence>
<keyword evidence="11" id="KW-1185">Reference proteome</keyword>
<evidence type="ECO:0000256" key="3">
    <source>
        <dbReference type="ARBA" id="ARBA00022729"/>
    </source>
</evidence>
<keyword evidence="1 8" id="KW-0645">Protease</keyword>
<dbReference type="Proteomes" id="UP000239939">
    <property type="component" value="Unassembled WGS sequence"/>
</dbReference>
<keyword evidence="7 8" id="KW-0482">Metalloprotease</keyword>
<dbReference type="GO" id="GO:0008270">
    <property type="term" value="F:zinc ion binding"/>
    <property type="evidence" value="ECO:0007669"/>
    <property type="project" value="UniProtKB-UniRule"/>
</dbReference>
<dbReference type="GO" id="GO:0042597">
    <property type="term" value="C:periplasmic space"/>
    <property type="evidence" value="ECO:0007669"/>
    <property type="project" value="UniProtKB-SubCell"/>
</dbReference>
<comment type="caution">
    <text evidence="10">The sequence shown here is derived from an EMBL/GenBank/DDBJ whole genome shotgun (WGS) entry which is preliminary data.</text>
</comment>
<evidence type="ECO:0000313" key="11">
    <source>
        <dbReference type="Proteomes" id="UP000239939"/>
    </source>
</evidence>
<dbReference type="PANTHER" id="PTHR22726:SF1">
    <property type="entry name" value="METALLOENDOPEPTIDASE OMA1, MITOCHONDRIAL"/>
    <property type="match status" value="1"/>
</dbReference>
<dbReference type="InterPro" id="IPR001915">
    <property type="entry name" value="Peptidase_M48"/>
</dbReference>
<proteinExistence type="inferred from homology"/>
<dbReference type="GO" id="GO:0051603">
    <property type="term" value="P:proteolysis involved in protein catabolic process"/>
    <property type="evidence" value="ECO:0007669"/>
    <property type="project" value="TreeGrafter"/>
</dbReference>
<evidence type="ECO:0000256" key="8">
    <source>
        <dbReference type="HAMAP-Rule" id="MF_00997"/>
    </source>
</evidence>
<evidence type="ECO:0000259" key="9">
    <source>
        <dbReference type="Pfam" id="PF01435"/>
    </source>
</evidence>
<protein>
    <recommendedName>
        <fullName evidence="8">Putative beta-barrel assembly-enhancing protease</fullName>
        <ecNumber evidence="8">3.4.-.-</ecNumber>
    </recommendedName>
</protein>
<dbReference type="RefSeq" id="WP_128417178.1">
    <property type="nucleotide sequence ID" value="NZ_MDEJ01000058.1"/>
</dbReference>
<dbReference type="GO" id="GO:0004222">
    <property type="term" value="F:metalloendopeptidase activity"/>
    <property type="evidence" value="ECO:0007669"/>
    <property type="project" value="InterPro"/>
</dbReference>
<dbReference type="InterPro" id="IPR030873">
    <property type="entry name" value="Protease_BepA"/>
</dbReference>
<comment type="cofactor">
    <cofactor evidence="8">
        <name>Zn(2+)</name>
        <dbReference type="ChEBI" id="CHEBI:29105"/>
    </cofactor>
    <text evidence="8">Binds 1 zinc ion per subunit.</text>
</comment>
<dbReference type="SUPFAM" id="SSF48452">
    <property type="entry name" value="TPR-like"/>
    <property type="match status" value="1"/>
</dbReference>
<dbReference type="HAMAP" id="MF_00997">
    <property type="entry name" value="Protease_BepA"/>
    <property type="match status" value="1"/>
</dbReference>
<comment type="function">
    <text evidence="8">Functions as both a chaperone and a metalloprotease. Maintains the integrity of the outer membrane by promoting either the assembly or the elimination of outer membrane proteins, depending on their folding state.</text>
</comment>
<reference evidence="11" key="1">
    <citation type="submission" date="2016-08" db="EMBL/GenBank/DDBJ databases">
        <authorList>
            <person name="Merda D."/>
            <person name="Briand M."/>
            <person name="Taghouti G."/>
            <person name="Carrere S."/>
            <person name="Gouzy J."/>
            <person name="Portier P."/>
            <person name="Jacques M.-A."/>
            <person name="Fischer-Le Saux M."/>
        </authorList>
    </citation>
    <scope>NUCLEOTIDE SEQUENCE [LARGE SCALE GENOMIC DNA]</scope>
    <source>
        <strain evidence="11">CFBP1817</strain>
    </source>
</reference>
<feature type="domain" description="Peptidase M48" evidence="9">
    <location>
        <begin position="67"/>
        <end position="260"/>
    </location>
</feature>
<dbReference type="EMBL" id="MDEJ01000058">
    <property type="protein sequence ID" value="PPU93422.1"/>
    <property type="molecule type" value="Genomic_DNA"/>
</dbReference>
<keyword evidence="2 8" id="KW-0479">Metal-binding</keyword>
<keyword evidence="4 8" id="KW-0574">Periplasm</keyword>
<comment type="similarity">
    <text evidence="8">Belongs to the peptidase M48 family. BepA subfamily.</text>
</comment>
<dbReference type="OrthoDB" id="9810445at2"/>
<keyword evidence="3 8" id="KW-0732">Signal</keyword>
<evidence type="ECO:0000256" key="5">
    <source>
        <dbReference type="ARBA" id="ARBA00022801"/>
    </source>
</evidence>
<feature type="binding site" evidence="8">
    <location>
        <position position="129"/>
    </location>
    <ligand>
        <name>Zn(2+)</name>
        <dbReference type="ChEBI" id="CHEBI:29105"/>
        <note>catalytic</note>
    </ligand>
</feature>
<feature type="binding site" evidence="8">
    <location>
        <position position="133"/>
    </location>
    <ligand>
        <name>Zn(2+)</name>
        <dbReference type="ChEBI" id="CHEBI:29105"/>
        <note>catalytic</note>
    </ligand>
</feature>
<keyword evidence="5 8" id="KW-0378">Hydrolase</keyword>
<sequence length="548" mass="59727" precursor="true">MRLLPLATALTLAVAMGVAPAQESRLPDIGSSAGELLTPARQAEYGKMMLAELRNYDYVLDDPLISDWLQTMGTRLGANSDQPQQPFTVFMLSDRQINAFATLGGYIAVNAGLVLTAEREDEVAAVLSHEIAHVTQQHVLRGVERAQRDQIPILLGMLAAVVAAQQAGGNSKGDATMAGITSAMGLMQQRQIDYTRSNESEADRLGIRTLVRSGYDVDAMAGFFERMSVAMRANEGGYSAPDFLQTHPVTVTRISEAKARAEQMKKNTVVLTTSVPSGTRQERVNLSDPSLSEPVSRTGNAILPYALRLPVDALSRGGQQQGFDWAKERLRVLSATTPDAAIREYETLRRSAKNGLTDAQRYGQALARLRNSGGRPSEPVAQLASLLEAHPDNLWLTLGLSEAQARVGQREVATARFDGLLKQLPNNRAVALTYAGALNEQATETSGQRARQVLEPLLYRNSDDALLQQTYARACELSGDQLRASEAYAESAYLNGRAEQALIQLEALKKKDLDYVTRARVDARIAAITPTVLELRRQGIRDPDLSTR</sequence>
<evidence type="ECO:0000256" key="1">
    <source>
        <dbReference type="ARBA" id="ARBA00022670"/>
    </source>
</evidence>
<evidence type="ECO:0000256" key="2">
    <source>
        <dbReference type="ARBA" id="ARBA00022723"/>
    </source>
</evidence>
<dbReference type="Pfam" id="PF01435">
    <property type="entry name" value="Peptidase_M48"/>
    <property type="match status" value="1"/>
</dbReference>
<feature type="chain" id="PRO_5015792070" description="Putative beta-barrel assembly-enhancing protease" evidence="8">
    <location>
        <begin position="22"/>
        <end position="548"/>
    </location>
</feature>
<gene>
    <name evidence="10" type="ORF">XpopCFBP1817_10965</name>
</gene>
<evidence type="ECO:0000256" key="7">
    <source>
        <dbReference type="ARBA" id="ARBA00023049"/>
    </source>
</evidence>
<dbReference type="GO" id="GO:0016020">
    <property type="term" value="C:membrane"/>
    <property type="evidence" value="ECO:0007669"/>
    <property type="project" value="InterPro"/>
</dbReference>
<feature type="active site" description="Proton donor" evidence="8">
    <location>
        <position position="203"/>
    </location>
</feature>
<dbReference type="Gene3D" id="3.30.2010.10">
    <property type="entry name" value="Metalloproteases ('zincins'), catalytic domain"/>
    <property type="match status" value="1"/>
</dbReference>
<feature type="binding site" evidence="8">
    <location>
        <position position="199"/>
    </location>
    <ligand>
        <name>Zn(2+)</name>
        <dbReference type="ChEBI" id="CHEBI:29105"/>
        <note>catalytic</note>
    </ligand>
</feature>
<name>A0A2S7ENR7_9XANT</name>
<dbReference type="AlphaFoldDB" id="A0A2S7ENR7"/>